<dbReference type="EMBL" id="JBICBT010000541">
    <property type="protein sequence ID" value="KAL3110427.1"/>
    <property type="molecule type" value="Genomic_DNA"/>
</dbReference>
<dbReference type="Proteomes" id="UP001620626">
    <property type="component" value="Unassembled WGS sequence"/>
</dbReference>
<evidence type="ECO:0000313" key="2">
    <source>
        <dbReference type="EMBL" id="KAL3110427.1"/>
    </source>
</evidence>
<evidence type="ECO:0000313" key="3">
    <source>
        <dbReference type="Proteomes" id="UP001620626"/>
    </source>
</evidence>
<comment type="caution">
    <text evidence="2">The sequence shown here is derived from an EMBL/GenBank/DDBJ whole genome shotgun (WGS) entry which is preliminary data.</text>
</comment>
<evidence type="ECO:0000256" key="1">
    <source>
        <dbReference type="SAM" id="MobiDB-lite"/>
    </source>
</evidence>
<sequence>MAPKKQSISKQQPPMARLKISTAPIGSSSEDEEERLTPPRKRATLPTMAAPRKQTNVPTVFDKKGANAQRVSNKKVIPTGGKKGQGMKAEEAAKKKGRRKRHRPVQKWFSIRFFLWNTKLKWALVFGGLSLSEYWLPKDRVRGSVGRRRPESLGVLATGGPCFSEYWLQVGRALGDFGYRRTELTRYWLSVGRAHRGFDCRRAELFGFCANLLGKPVSQSKCWQTSPAKTNPDFAQMAELSIKIFGDQQASIVELGTNEHELIHEEHTELEGGANSADFKGSIKRSSGRPEGEDDLKKKQLMELAIINGTFRQAEKVQKRQS</sequence>
<gene>
    <name evidence="2" type="ORF">niasHT_018257</name>
</gene>
<dbReference type="AlphaFoldDB" id="A0ABD2L688"/>
<proteinExistence type="predicted"/>
<feature type="compositionally biased region" description="Polar residues" evidence="1">
    <location>
        <begin position="1"/>
        <end position="12"/>
    </location>
</feature>
<feature type="region of interest" description="Disordered" evidence="1">
    <location>
        <begin position="76"/>
        <end position="101"/>
    </location>
</feature>
<protein>
    <submittedName>
        <fullName evidence="2">Uncharacterized protein</fullName>
    </submittedName>
</protein>
<feature type="region of interest" description="Disordered" evidence="1">
    <location>
        <begin position="271"/>
        <end position="297"/>
    </location>
</feature>
<dbReference type="InterPro" id="IPR036612">
    <property type="entry name" value="KH_dom_type_1_sf"/>
</dbReference>
<reference evidence="2 3" key="1">
    <citation type="submission" date="2024-10" db="EMBL/GenBank/DDBJ databases">
        <authorList>
            <person name="Kim D."/>
        </authorList>
    </citation>
    <scope>NUCLEOTIDE SEQUENCE [LARGE SCALE GENOMIC DNA]</scope>
    <source>
        <strain evidence="2">BH-2024</strain>
    </source>
</reference>
<keyword evidence="3" id="KW-1185">Reference proteome</keyword>
<name>A0ABD2L688_9BILA</name>
<feature type="compositionally biased region" description="Basic and acidic residues" evidence="1">
    <location>
        <begin position="288"/>
        <end position="297"/>
    </location>
</feature>
<organism evidence="2 3">
    <name type="scientific">Heterodera trifolii</name>
    <dbReference type="NCBI Taxonomy" id="157864"/>
    <lineage>
        <taxon>Eukaryota</taxon>
        <taxon>Metazoa</taxon>
        <taxon>Ecdysozoa</taxon>
        <taxon>Nematoda</taxon>
        <taxon>Chromadorea</taxon>
        <taxon>Rhabditida</taxon>
        <taxon>Tylenchina</taxon>
        <taxon>Tylenchomorpha</taxon>
        <taxon>Tylenchoidea</taxon>
        <taxon>Heteroderidae</taxon>
        <taxon>Heteroderinae</taxon>
        <taxon>Heterodera</taxon>
    </lineage>
</organism>
<dbReference type="Gene3D" id="3.30.1370.10">
    <property type="entry name" value="K Homology domain, type 1"/>
    <property type="match status" value="1"/>
</dbReference>
<accession>A0ABD2L688</accession>
<feature type="region of interest" description="Disordered" evidence="1">
    <location>
        <begin position="1"/>
        <end position="63"/>
    </location>
</feature>